<dbReference type="InterPro" id="IPR007627">
    <property type="entry name" value="RNA_pol_sigma70_r2"/>
</dbReference>
<dbReference type="SUPFAM" id="SSF88946">
    <property type="entry name" value="Sigma2 domain of RNA polymerase sigma factors"/>
    <property type="match status" value="1"/>
</dbReference>
<dbReference type="EMBL" id="SRMF01000010">
    <property type="protein sequence ID" value="TGG91166.1"/>
    <property type="molecule type" value="Genomic_DNA"/>
</dbReference>
<proteinExistence type="inferred from homology"/>
<organism evidence="7 8">
    <name type="scientific">Natronospirillum operosum</name>
    <dbReference type="NCBI Taxonomy" id="2759953"/>
    <lineage>
        <taxon>Bacteria</taxon>
        <taxon>Pseudomonadati</taxon>
        <taxon>Pseudomonadota</taxon>
        <taxon>Gammaproteobacteria</taxon>
        <taxon>Oceanospirillales</taxon>
        <taxon>Natronospirillaceae</taxon>
        <taxon>Natronospirillum</taxon>
    </lineage>
</organism>
<dbReference type="Proteomes" id="UP000297475">
    <property type="component" value="Unassembled WGS sequence"/>
</dbReference>
<dbReference type="InterPro" id="IPR013324">
    <property type="entry name" value="RNA_pol_sigma_r3/r4-like"/>
</dbReference>
<evidence type="ECO:0000256" key="3">
    <source>
        <dbReference type="ARBA" id="ARBA00023082"/>
    </source>
</evidence>
<dbReference type="InterPro" id="IPR036388">
    <property type="entry name" value="WH-like_DNA-bd_sf"/>
</dbReference>
<keyword evidence="8" id="KW-1185">Reference proteome</keyword>
<dbReference type="Gene3D" id="1.10.10.10">
    <property type="entry name" value="Winged helix-like DNA-binding domain superfamily/Winged helix DNA-binding domain"/>
    <property type="match status" value="1"/>
</dbReference>
<dbReference type="AlphaFoldDB" id="A0A4Z0WA88"/>
<dbReference type="PANTHER" id="PTHR43133:SF53">
    <property type="entry name" value="ECF RNA POLYMERASE SIGMA-E FACTOR"/>
    <property type="match status" value="1"/>
</dbReference>
<dbReference type="CDD" id="cd06171">
    <property type="entry name" value="Sigma70_r4"/>
    <property type="match status" value="1"/>
</dbReference>
<comment type="caution">
    <text evidence="7">The sequence shown here is derived from an EMBL/GenBank/DDBJ whole genome shotgun (WGS) entry which is preliminary data.</text>
</comment>
<dbReference type="OrthoDB" id="9780326at2"/>
<accession>A0A4Z0WA88</accession>
<dbReference type="NCBIfam" id="TIGR02937">
    <property type="entry name" value="sigma70-ECF"/>
    <property type="match status" value="1"/>
</dbReference>
<comment type="similarity">
    <text evidence="1">Belongs to the sigma-70 factor family. ECF subfamily.</text>
</comment>
<evidence type="ECO:0000259" key="6">
    <source>
        <dbReference type="Pfam" id="PF08281"/>
    </source>
</evidence>
<dbReference type="PANTHER" id="PTHR43133">
    <property type="entry name" value="RNA POLYMERASE ECF-TYPE SIGMA FACTO"/>
    <property type="match status" value="1"/>
</dbReference>
<feature type="domain" description="RNA polymerase sigma-70 region 2" evidence="5">
    <location>
        <begin position="39"/>
        <end position="106"/>
    </location>
</feature>
<protein>
    <submittedName>
        <fullName evidence="7">Sigma-70 family RNA polymerase sigma factor</fullName>
    </submittedName>
</protein>
<evidence type="ECO:0000259" key="5">
    <source>
        <dbReference type="Pfam" id="PF04542"/>
    </source>
</evidence>
<dbReference type="Pfam" id="PF08281">
    <property type="entry name" value="Sigma70_r4_2"/>
    <property type="match status" value="1"/>
</dbReference>
<dbReference type="SUPFAM" id="SSF88659">
    <property type="entry name" value="Sigma3 and sigma4 domains of RNA polymerase sigma factors"/>
    <property type="match status" value="1"/>
</dbReference>
<keyword evidence="4" id="KW-0804">Transcription</keyword>
<keyword evidence="2" id="KW-0805">Transcription regulation</keyword>
<reference evidence="7 8" key="1">
    <citation type="submission" date="2019-04" db="EMBL/GenBank/DDBJ databases">
        <title>Natronospirillum operosus gen. nov., sp. nov., a haloalkaliphilic satellite isolated from decaying biomass of laboratory culture of cyanobacterium Geitlerinema sp. and proposal of Natronospirillaceae fam. nov. and Saccharospirillaceae fam. nov.</title>
        <authorList>
            <person name="Kevbrin V."/>
            <person name="Boltyanskaya Y."/>
            <person name="Koziaeva V."/>
            <person name="Grouzdev D.S."/>
            <person name="Park M."/>
            <person name="Cho J."/>
        </authorList>
    </citation>
    <scope>NUCLEOTIDE SEQUENCE [LARGE SCALE GENOMIC DNA]</scope>
    <source>
        <strain evidence="7 8">G-116</strain>
    </source>
</reference>
<dbReference type="InterPro" id="IPR039425">
    <property type="entry name" value="RNA_pol_sigma-70-like"/>
</dbReference>
<evidence type="ECO:0000313" key="8">
    <source>
        <dbReference type="Proteomes" id="UP000297475"/>
    </source>
</evidence>
<dbReference type="GO" id="GO:0006352">
    <property type="term" value="P:DNA-templated transcription initiation"/>
    <property type="evidence" value="ECO:0007669"/>
    <property type="project" value="InterPro"/>
</dbReference>
<dbReference type="InterPro" id="IPR013325">
    <property type="entry name" value="RNA_pol_sigma_r2"/>
</dbReference>
<dbReference type="InterPro" id="IPR014284">
    <property type="entry name" value="RNA_pol_sigma-70_dom"/>
</dbReference>
<evidence type="ECO:0000256" key="4">
    <source>
        <dbReference type="ARBA" id="ARBA00023163"/>
    </source>
</evidence>
<keyword evidence="3" id="KW-0731">Sigma factor</keyword>
<feature type="domain" description="RNA polymerase sigma factor 70 region 4 type 2" evidence="6">
    <location>
        <begin position="143"/>
        <end position="192"/>
    </location>
</feature>
<name>A0A4Z0WA88_9GAMM</name>
<dbReference type="Pfam" id="PF04542">
    <property type="entry name" value="Sigma70_r2"/>
    <property type="match status" value="1"/>
</dbReference>
<evidence type="ECO:0000256" key="2">
    <source>
        <dbReference type="ARBA" id="ARBA00023015"/>
    </source>
</evidence>
<dbReference type="InterPro" id="IPR013249">
    <property type="entry name" value="RNA_pol_sigma70_r4_t2"/>
</dbReference>
<dbReference type="GO" id="GO:0016987">
    <property type="term" value="F:sigma factor activity"/>
    <property type="evidence" value="ECO:0007669"/>
    <property type="project" value="UniProtKB-KW"/>
</dbReference>
<sequence>MSAAPEQASASPSAAAPGQTDLLLVKQVQAGNRHAFDLLVLRHQHRVAALVSRYTRQRQDIADITQDTFIRAYRALPGFRGDSEFYTWLYRIAVNVAKSHLATTGRRPLHHSLDDAENAWPEQPQDLATPAAVHEGSEMIRVVRQAWEALPDDLREALRLREFEGLSYDEIAATMQTPVGTVRSRIFRAREAIDRRLQSWRAGEQLEW</sequence>
<dbReference type="GO" id="GO:0003677">
    <property type="term" value="F:DNA binding"/>
    <property type="evidence" value="ECO:0007669"/>
    <property type="project" value="InterPro"/>
</dbReference>
<dbReference type="Gene3D" id="1.10.1740.10">
    <property type="match status" value="1"/>
</dbReference>
<gene>
    <name evidence="7" type="ORF">E4656_17100</name>
</gene>
<evidence type="ECO:0000313" key="7">
    <source>
        <dbReference type="EMBL" id="TGG91166.1"/>
    </source>
</evidence>
<evidence type="ECO:0000256" key="1">
    <source>
        <dbReference type="ARBA" id="ARBA00010641"/>
    </source>
</evidence>